<keyword evidence="2" id="KW-0238">DNA-binding</keyword>
<dbReference type="SUPFAM" id="SSF46689">
    <property type="entry name" value="Homeodomain-like"/>
    <property type="match status" value="1"/>
</dbReference>
<sequence>MRSDWIRPSPVLAPYVDRVWSWEGTPDELPVLLPGTGAELVVQHGAPMVACTSSGTRELPAAHLLCMRRSRWRLSAAGPVRFTAVRFRAGALPHFTSVPVAAVMDDAVAAVDVFGVAGRRLAGEIRPADPLDVRARTVEALLTPLMGRSGADRLVEVAVRRTYYDAASVRVNRLGPDLGLSVRHLRRGFLATVGVPPKEFQRLARFQRSIRALLNPVRASCLPVALAAGYFDQSHFIKEFHHFTGQPPARMLGGPVSHFYYPSTSGAADA</sequence>
<evidence type="ECO:0000313" key="5">
    <source>
        <dbReference type="EMBL" id="BCJ46950.1"/>
    </source>
</evidence>
<dbReference type="Pfam" id="PF12833">
    <property type="entry name" value="HTH_18"/>
    <property type="match status" value="1"/>
</dbReference>
<dbReference type="Gene3D" id="1.10.10.60">
    <property type="entry name" value="Homeodomain-like"/>
    <property type="match status" value="1"/>
</dbReference>
<dbReference type="InterPro" id="IPR009057">
    <property type="entry name" value="Homeodomain-like_sf"/>
</dbReference>
<reference evidence="5 6" key="1">
    <citation type="submission" date="2020-08" db="EMBL/GenBank/DDBJ databases">
        <title>Whole genome shotgun sequence of Actinoplanes ianthinogenes NBRC 13996.</title>
        <authorList>
            <person name="Komaki H."/>
            <person name="Tamura T."/>
        </authorList>
    </citation>
    <scope>NUCLEOTIDE SEQUENCE [LARGE SCALE GENOMIC DNA]</scope>
    <source>
        <strain evidence="5 6">NBRC 13996</strain>
    </source>
</reference>
<dbReference type="SMART" id="SM00342">
    <property type="entry name" value="HTH_ARAC"/>
    <property type="match status" value="1"/>
</dbReference>
<keyword evidence="6" id="KW-1185">Reference proteome</keyword>
<dbReference type="InterPro" id="IPR050204">
    <property type="entry name" value="AraC_XylS_family_regulators"/>
</dbReference>
<dbReference type="InterPro" id="IPR046532">
    <property type="entry name" value="DUF6597"/>
</dbReference>
<evidence type="ECO:0000256" key="1">
    <source>
        <dbReference type="ARBA" id="ARBA00023015"/>
    </source>
</evidence>
<dbReference type="PANTHER" id="PTHR46796">
    <property type="entry name" value="HTH-TYPE TRANSCRIPTIONAL ACTIVATOR RHAS-RELATED"/>
    <property type="match status" value="1"/>
</dbReference>
<dbReference type="InterPro" id="IPR018060">
    <property type="entry name" value="HTH_AraC"/>
</dbReference>
<feature type="domain" description="HTH araC/xylS-type" evidence="4">
    <location>
        <begin position="152"/>
        <end position="254"/>
    </location>
</feature>
<dbReference type="PANTHER" id="PTHR46796:SF15">
    <property type="entry name" value="BLL1074 PROTEIN"/>
    <property type="match status" value="1"/>
</dbReference>
<keyword evidence="1" id="KW-0805">Transcription regulation</keyword>
<dbReference type="PROSITE" id="PS01124">
    <property type="entry name" value="HTH_ARAC_FAMILY_2"/>
    <property type="match status" value="1"/>
</dbReference>
<accession>A0ABN6CNZ5</accession>
<dbReference type="EMBL" id="AP023356">
    <property type="protein sequence ID" value="BCJ46950.1"/>
    <property type="molecule type" value="Genomic_DNA"/>
</dbReference>
<dbReference type="Pfam" id="PF20240">
    <property type="entry name" value="DUF6597"/>
    <property type="match status" value="1"/>
</dbReference>
<dbReference type="RefSeq" id="WP_189331505.1">
    <property type="nucleotide sequence ID" value="NZ_AP023356.1"/>
</dbReference>
<protein>
    <submittedName>
        <fullName evidence="5">AraC family transcriptional regulator</fullName>
    </submittedName>
</protein>
<evidence type="ECO:0000259" key="4">
    <source>
        <dbReference type="PROSITE" id="PS01124"/>
    </source>
</evidence>
<name>A0ABN6CNZ5_9ACTN</name>
<proteinExistence type="predicted"/>
<organism evidence="5 6">
    <name type="scientific">Actinoplanes ianthinogenes</name>
    <dbReference type="NCBI Taxonomy" id="122358"/>
    <lineage>
        <taxon>Bacteria</taxon>
        <taxon>Bacillati</taxon>
        <taxon>Actinomycetota</taxon>
        <taxon>Actinomycetes</taxon>
        <taxon>Micromonosporales</taxon>
        <taxon>Micromonosporaceae</taxon>
        <taxon>Actinoplanes</taxon>
    </lineage>
</organism>
<keyword evidence="3" id="KW-0804">Transcription</keyword>
<evidence type="ECO:0000256" key="3">
    <source>
        <dbReference type="ARBA" id="ARBA00023163"/>
    </source>
</evidence>
<evidence type="ECO:0000256" key="2">
    <source>
        <dbReference type="ARBA" id="ARBA00023125"/>
    </source>
</evidence>
<dbReference type="Proteomes" id="UP000676967">
    <property type="component" value="Chromosome"/>
</dbReference>
<gene>
    <name evidence="5" type="ORF">Aiant_76070</name>
</gene>
<evidence type="ECO:0000313" key="6">
    <source>
        <dbReference type="Proteomes" id="UP000676967"/>
    </source>
</evidence>